<dbReference type="InterPro" id="IPR039421">
    <property type="entry name" value="Type_1_exporter"/>
</dbReference>
<dbReference type="PANTHER" id="PTHR43394">
    <property type="entry name" value="ATP-DEPENDENT PERMEASE MDL1, MITOCHONDRIAL"/>
    <property type="match status" value="1"/>
</dbReference>
<dbReference type="InterPro" id="IPR003593">
    <property type="entry name" value="AAA+_ATPase"/>
</dbReference>
<evidence type="ECO:0000256" key="1">
    <source>
        <dbReference type="ARBA" id="ARBA00004651"/>
    </source>
</evidence>
<keyword evidence="8" id="KW-0472">Membrane</keyword>
<keyword evidence="2" id="KW-0813">Transport</keyword>
<keyword evidence="7" id="KW-1133">Transmembrane helix</keyword>
<evidence type="ECO:0000256" key="6">
    <source>
        <dbReference type="ARBA" id="ARBA00022840"/>
    </source>
</evidence>
<dbReference type="GO" id="GO:0015421">
    <property type="term" value="F:ABC-type oligopeptide transporter activity"/>
    <property type="evidence" value="ECO:0007669"/>
    <property type="project" value="TreeGrafter"/>
</dbReference>
<protein>
    <submittedName>
        <fullName evidence="9">Iron import ATP-binding/permease protein IrtA</fullName>
        <ecNumber evidence="9">3.6.3.-</ecNumber>
    </submittedName>
</protein>
<dbReference type="GO" id="GO:0005886">
    <property type="term" value="C:plasma membrane"/>
    <property type="evidence" value="ECO:0007669"/>
    <property type="project" value="UniProtKB-SubCell"/>
</dbReference>
<dbReference type="SUPFAM" id="SSF90123">
    <property type="entry name" value="ABC transporter transmembrane region"/>
    <property type="match status" value="1"/>
</dbReference>
<dbReference type="InterPro" id="IPR036640">
    <property type="entry name" value="ABC1_TM_sf"/>
</dbReference>
<evidence type="ECO:0000256" key="2">
    <source>
        <dbReference type="ARBA" id="ARBA00022448"/>
    </source>
</evidence>
<dbReference type="Pfam" id="PF00005">
    <property type="entry name" value="ABC_tran"/>
    <property type="match status" value="1"/>
</dbReference>
<dbReference type="Gene3D" id="3.40.50.300">
    <property type="entry name" value="P-loop containing nucleotide triphosphate hydrolases"/>
    <property type="match status" value="1"/>
</dbReference>
<proteinExistence type="predicted"/>
<evidence type="ECO:0000313" key="9">
    <source>
        <dbReference type="EMBL" id="VYS87662.1"/>
    </source>
</evidence>
<dbReference type="RefSeq" id="WP_039947114.1">
    <property type="nucleotide sequence ID" value="NZ_BAABZP010000001.1"/>
</dbReference>
<keyword evidence="3" id="KW-1003">Cell membrane</keyword>
<keyword evidence="6 9" id="KW-0067">ATP-binding</keyword>
<comment type="subcellular location">
    <subcellularLocation>
        <location evidence="1">Cell membrane</location>
        <topology evidence="1">Multi-pass membrane protein</topology>
    </subcellularLocation>
</comment>
<dbReference type="GO" id="GO:0016887">
    <property type="term" value="F:ATP hydrolysis activity"/>
    <property type="evidence" value="ECO:0007669"/>
    <property type="project" value="InterPro"/>
</dbReference>
<dbReference type="AlphaFoldDB" id="A0A6N2S3B5"/>
<organism evidence="9">
    <name type="scientific">Anaerostipes caccae</name>
    <dbReference type="NCBI Taxonomy" id="105841"/>
    <lineage>
        <taxon>Bacteria</taxon>
        <taxon>Bacillati</taxon>
        <taxon>Bacillota</taxon>
        <taxon>Clostridia</taxon>
        <taxon>Lachnospirales</taxon>
        <taxon>Lachnospiraceae</taxon>
        <taxon>Anaerostipes</taxon>
    </lineage>
</organism>
<dbReference type="PROSITE" id="PS50893">
    <property type="entry name" value="ABC_TRANSPORTER_2"/>
    <property type="match status" value="1"/>
</dbReference>
<dbReference type="PANTHER" id="PTHR43394:SF1">
    <property type="entry name" value="ATP-BINDING CASSETTE SUB-FAMILY B MEMBER 10, MITOCHONDRIAL"/>
    <property type="match status" value="1"/>
</dbReference>
<accession>A0A6N2S3B5</accession>
<dbReference type="InterPro" id="IPR027417">
    <property type="entry name" value="P-loop_NTPase"/>
</dbReference>
<evidence type="ECO:0000256" key="7">
    <source>
        <dbReference type="ARBA" id="ARBA00022989"/>
    </source>
</evidence>
<reference evidence="9" key="1">
    <citation type="submission" date="2019-11" db="EMBL/GenBank/DDBJ databases">
        <authorList>
            <person name="Feng L."/>
        </authorList>
    </citation>
    <scope>NUCLEOTIDE SEQUENCE</scope>
    <source>
        <strain evidence="9">AcaccaeLFYP115</strain>
    </source>
</reference>
<dbReference type="EC" id="3.6.3.-" evidence="9"/>
<dbReference type="SUPFAM" id="SSF52540">
    <property type="entry name" value="P-loop containing nucleoside triphosphate hydrolases"/>
    <property type="match status" value="1"/>
</dbReference>
<keyword evidence="9" id="KW-0378">Hydrolase</keyword>
<evidence type="ECO:0000256" key="5">
    <source>
        <dbReference type="ARBA" id="ARBA00022741"/>
    </source>
</evidence>
<dbReference type="InterPro" id="IPR003439">
    <property type="entry name" value="ABC_transporter-like_ATP-bd"/>
</dbReference>
<sequence length="621" mass="68216">MKKQSNLSRLMGYAGGHKILTYLSWILSVMSALLALVPFWYIWRIVHDILEASLYFSQAGKVTSYGWSAVLFAVLSIVVYIAGLMCSHISAFRVAANIRKELMRHITALPLEVTEKYGSGNLRRIVNTSSAATETYLAHRLPDKAGAIATPIGLLFLLLAFDWRLGLLSLVPVVLGFLIMMKMTGKDMAQRMEQYQNSLTDMSNEAVEYVRGVPVVKTFGQTIFSFKRFKDAIDNYETWVIAYTKGLRLPMMFYTTAINGVFAFLIAGGILFTRGGVTNELLLNLIFYIVITPVIGTTLTKIMFMSEDAMIVGDAISRIDEVLNEKPLSESSVNNIPTDNGITLEHVSYSYKVNDSEGGREGGLGRDGEKNALNDVSLRVAPGQVIALVGASGGGKTTLANIVTRFFDPQKGRILIGNTDIRDIPKETLMNKVSFVFQNSRLIKATILENVRMAKPDASREEIAHALEAAQCLDIIEKLPNGIDTVVGTNGVYLSGGEQQRIAIARAILKNAPILILDEATAFADPDNEVRVQQALSALSKGTPSGDTSMPSGSHMEKTVIMIAHRLSSITGADCIYVMQDGEIVESGTHNELIERNGIFTRMWKNYSEAAEWKIAKEVTA</sequence>
<dbReference type="Pfam" id="PF00664">
    <property type="entry name" value="ABC_membrane"/>
    <property type="match status" value="1"/>
</dbReference>
<evidence type="ECO:0000256" key="8">
    <source>
        <dbReference type="ARBA" id="ARBA00023136"/>
    </source>
</evidence>
<dbReference type="PROSITE" id="PS50929">
    <property type="entry name" value="ABC_TM1F"/>
    <property type="match status" value="1"/>
</dbReference>
<evidence type="ECO:0000256" key="3">
    <source>
        <dbReference type="ARBA" id="ARBA00022475"/>
    </source>
</evidence>
<dbReference type="InterPro" id="IPR017871">
    <property type="entry name" value="ABC_transporter-like_CS"/>
</dbReference>
<dbReference type="FunFam" id="3.40.50.300:FF:000221">
    <property type="entry name" value="Multidrug ABC transporter ATP-binding protein"/>
    <property type="match status" value="1"/>
</dbReference>
<dbReference type="Gene3D" id="1.20.1560.10">
    <property type="entry name" value="ABC transporter type 1, transmembrane domain"/>
    <property type="match status" value="1"/>
</dbReference>
<name>A0A6N2S3B5_9FIRM</name>
<dbReference type="SMART" id="SM00382">
    <property type="entry name" value="AAA"/>
    <property type="match status" value="1"/>
</dbReference>
<keyword evidence="5" id="KW-0547">Nucleotide-binding</keyword>
<dbReference type="EMBL" id="CACRSQ010000003">
    <property type="protein sequence ID" value="VYS87662.1"/>
    <property type="molecule type" value="Genomic_DNA"/>
</dbReference>
<gene>
    <name evidence="9" type="primary">irtA_1</name>
    <name evidence="9" type="ORF">ACLFYP115_00752</name>
</gene>
<dbReference type="InterPro" id="IPR011527">
    <property type="entry name" value="ABC1_TM_dom"/>
</dbReference>
<dbReference type="PROSITE" id="PS00211">
    <property type="entry name" value="ABC_TRANSPORTER_1"/>
    <property type="match status" value="1"/>
</dbReference>
<keyword evidence="4" id="KW-0812">Transmembrane</keyword>
<dbReference type="GO" id="GO:0005524">
    <property type="term" value="F:ATP binding"/>
    <property type="evidence" value="ECO:0007669"/>
    <property type="project" value="UniProtKB-KW"/>
</dbReference>
<evidence type="ECO:0000256" key="4">
    <source>
        <dbReference type="ARBA" id="ARBA00022692"/>
    </source>
</evidence>